<dbReference type="CDD" id="cd02440">
    <property type="entry name" value="AdoMet_MTases"/>
    <property type="match status" value="1"/>
</dbReference>
<evidence type="ECO:0000313" key="2">
    <source>
        <dbReference type="EMBL" id="SFD79737.1"/>
    </source>
</evidence>
<dbReference type="RefSeq" id="WP_149755000.1">
    <property type="nucleotide sequence ID" value="NZ_FOMS01000003.1"/>
</dbReference>
<evidence type="ECO:0000313" key="3">
    <source>
        <dbReference type="Proteomes" id="UP000325289"/>
    </source>
</evidence>
<dbReference type="EMBL" id="FOMS01000003">
    <property type="protein sequence ID" value="SFD79737.1"/>
    <property type="molecule type" value="Genomic_DNA"/>
</dbReference>
<dbReference type="PANTHER" id="PTHR45036">
    <property type="entry name" value="METHYLTRANSFERASE LIKE 7B"/>
    <property type="match status" value="1"/>
</dbReference>
<dbReference type="PANTHER" id="PTHR45036:SF1">
    <property type="entry name" value="METHYLTRANSFERASE LIKE 7A"/>
    <property type="match status" value="1"/>
</dbReference>
<organism evidence="2 3">
    <name type="scientific">Roseivivax sediminis</name>
    <dbReference type="NCBI Taxonomy" id="936889"/>
    <lineage>
        <taxon>Bacteria</taxon>
        <taxon>Pseudomonadati</taxon>
        <taxon>Pseudomonadota</taxon>
        <taxon>Alphaproteobacteria</taxon>
        <taxon>Rhodobacterales</taxon>
        <taxon>Roseobacteraceae</taxon>
        <taxon>Roseivivax</taxon>
    </lineage>
</organism>
<evidence type="ECO:0000259" key="1">
    <source>
        <dbReference type="Pfam" id="PF08241"/>
    </source>
</evidence>
<accession>A0A1I1V9T8</accession>
<proteinExistence type="predicted"/>
<sequence length="205" mass="22834">MDSNAVETSYARWAPIYDRTFGAITDVGRRRTVDYVNGRSGTVLEVGVGTGLALPHYRGDLEVTGVDYSEDMLVKARDKVDRMNLKHVRELRQMDAREIDYPDAHFDTVVAMHVLSVVPEPETVMSEIARVCKPGGEVVVVNHFKRTTGVLSKLERGFAPFANVLGWHSDFSDETVLGETSLSPVERKSLPPFGMMTFMTLRKAA</sequence>
<keyword evidence="2" id="KW-0808">Transferase</keyword>
<gene>
    <name evidence="2" type="ORF">SAMN04515678_10382</name>
</gene>
<dbReference type="AlphaFoldDB" id="A0A1I1V9T8"/>
<name>A0A1I1V9T8_9RHOB</name>
<dbReference type="GO" id="GO:0032259">
    <property type="term" value="P:methylation"/>
    <property type="evidence" value="ECO:0007669"/>
    <property type="project" value="UniProtKB-KW"/>
</dbReference>
<dbReference type="GO" id="GO:0008757">
    <property type="term" value="F:S-adenosylmethionine-dependent methyltransferase activity"/>
    <property type="evidence" value="ECO:0007669"/>
    <property type="project" value="InterPro"/>
</dbReference>
<dbReference type="Pfam" id="PF08241">
    <property type="entry name" value="Methyltransf_11"/>
    <property type="match status" value="1"/>
</dbReference>
<protein>
    <submittedName>
        <fullName evidence="2">Phosphatidylethanolamine N-methyltransferase /phosphatidyl-N-methylethanolamine N-methyltransferase</fullName>
    </submittedName>
</protein>
<dbReference type="Proteomes" id="UP000325289">
    <property type="component" value="Unassembled WGS sequence"/>
</dbReference>
<dbReference type="OrthoDB" id="8153637at2"/>
<keyword evidence="2" id="KW-0489">Methyltransferase</keyword>
<reference evidence="2 3" key="1">
    <citation type="submission" date="2016-10" db="EMBL/GenBank/DDBJ databases">
        <authorList>
            <person name="Varghese N."/>
            <person name="Submissions S."/>
        </authorList>
    </citation>
    <scope>NUCLEOTIDE SEQUENCE [LARGE SCALE GENOMIC DNA]</scope>
    <source>
        <strain evidence="3">YIM D21,KCTC 23444,ACCC 10710</strain>
    </source>
</reference>
<dbReference type="InterPro" id="IPR013216">
    <property type="entry name" value="Methyltransf_11"/>
</dbReference>
<dbReference type="InterPro" id="IPR052356">
    <property type="entry name" value="Thiol_S-MT"/>
</dbReference>
<feature type="domain" description="Methyltransferase type 11" evidence="1">
    <location>
        <begin position="44"/>
        <end position="139"/>
    </location>
</feature>
<dbReference type="Gene3D" id="3.40.50.150">
    <property type="entry name" value="Vaccinia Virus protein VP39"/>
    <property type="match status" value="1"/>
</dbReference>
<dbReference type="InterPro" id="IPR029063">
    <property type="entry name" value="SAM-dependent_MTases_sf"/>
</dbReference>
<keyword evidence="3" id="KW-1185">Reference proteome</keyword>
<dbReference type="SUPFAM" id="SSF53335">
    <property type="entry name" value="S-adenosyl-L-methionine-dependent methyltransferases"/>
    <property type="match status" value="1"/>
</dbReference>